<dbReference type="EMBL" id="LXQA010278012">
    <property type="protein sequence ID" value="MCI40297.1"/>
    <property type="molecule type" value="Genomic_DNA"/>
</dbReference>
<reference evidence="2 3" key="1">
    <citation type="journal article" date="2018" name="Front. Plant Sci.">
        <title>Red Clover (Trifolium pratense) and Zigzag Clover (T. medium) - A Picture of Genomic Similarities and Differences.</title>
        <authorList>
            <person name="Dluhosova J."/>
            <person name="Istvanek J."/>
            <person name="Nedelnik J."/>
            <person name="Repkova J."/>
        </authorList>
    </citation>
    <scope>NUCLEOTIDE SEQUENCE [LARGE SCALE GENOMIC DNA]</scope>
    <source>
        <strain evidence="3">cv. 10/8</strain>
        <tissue evidence="2">Leaf</tissue>
    </source>
</reference>
<dbReference type="Proteomes" id="UP000265520">
    <property type="component" value="Unassembled WGS sequence"/>
</dbReference>
<accession>A0A392RVV7</accession>
<evidence type="ECO:0000313" key="2">
    <source>
        <dbReference type="EMBL" id="MCI40297.1"/>
    </source>
</evidence>
<comment type="caution">
    <text evidence="2">The sequence shown here is derived from an EMBL/GenBank/DDBJ whole genome shotgun (WGS) entry which is preliminary data.</text>
</comment>
<feature type="region of interest" description="Disordered" evidence="1">
    <location>
        <begin position="1"/>
        <end position="23"/>
    </location>
</feature>
<organism evidence="2 3">
    <name type="scientific">Trifolium medium</name>
    <dbReference type="NCBI Taxonomy" id="97028"/>
    <lineage>
        <taxon>Eukaryota</taxon>
        <taxon>Viridiplantae</taxon>
        <taxon>Streptophyta</taxon>
        <taxon>Embryophyta</taxon>
        <taxon>Tracheophyta</taxon>
        <taxon>Spermatophyta</taxon>
        <taxon>Magnoliopsida</taxon>
        <taxon>eudicotyledons</taxon>
        <taxon>Gunneridae</taxon>
        <taxon>Pentapetalae</taxon>
        <taxon>rosids</taxon>
        <taxon>fabids</taxon>
        <taxon>Fabales</taxon>
        <taxon>Fabaceae</taxon>
        <taxon>Papilionoideae</taxon>
        <taxon>50 kb inversion clade</taxon>
        <taxon>NPAAA clade</taxon>
        <taxon>Hologalegina</taxon>
        <taxon>IRL clade</taxon>
        <taxon>Trifolieae</taxon>
        <taxon>Trifolium</taxon>
    </lineage>
</organism>
<name>A0A392RVV7_9FABA</name>
<keyword evidence="3" id="KW-1185">Reference proteome</keyword>
<feature type="non-terminal residue" evidence="2">
    <location>
        <position position="1"/>
    </location>
</feature>
<protein>
    <submittedName>
        <fullName evidence="2">Uncharacterized protein</fullName>
    </submittedName>
</protein>
<dbReference type="AlphaFoldDB" id="A0A392RVV7"/>
<evidence type="ECO:0000313" key="3">
    <source>
        <dbReference type="Proteomes" id="UP000265520"/>
    </source>
</evidence>
<sequence>SIGAPAGTKPPSHSPEQKKNITGEIIFDPGTIRCNAGDLRGLLQNFNLL</sequence>
<proteinExistence type="predicted"/>
<evidence type="ECO:0000256" key="1">
    <source>
        <dbReference type="SAM" id="MobiDB-lite"/>
    </source>
</evidence>